<dbReference type="Proteomes" id="UP000315295">
    <property type="component" value="Unassembled WGS sequence"/>
</dbReference>
<evidence type="ECO:0000313" key="1">
    <source>
        <dbReference type="EMBL" id="TQD89813.1"/>
    </source>
</evidence>
<dbReference type="EMBL" id="VIEB01000469">
    <property type="protein sequence ID" value="TQD89813.1"/>
    <property type="molecule type" value="Genomic_DNA"/>
</dbReference>
<protein>
    <submittedName>
        <fullName evidence="1">Uncharacterized protein</fullName>
    </submittedName>
</protein>
<name>A0A540LTG9_MALBA</name>
<keyword evidence="2" id="KW-1185">Reference proteome</keyword>
<reference evidence="1 2" key="1">
    <citation type="journal article" date="2019" name="G3 (Bethesda)">
        <title>Sequencing of a Wild Apple (Malus baccata) Genome Unravels the Differences Between Cultivated and Wild Apple Species Regarding Disease Resistance and Cold Tolerance.</title>
        <authorList>
            <person name="Chen X."/>
        </authorList>
    </citation>
    <scope>NUCLEOTIDE SEQUENCE [LARGE SCALE GENOMIC DNA]</scope>
    <source>
        <strain evidence="2">cv. Shandingzi</strain>
        <tissue evidence="1">Leaves</tissue>
    </source>
</reference>
<accession>A0A540LTG9</accession>
<dbReference type="AlphaFoldDB" id="A0A540LTG9"/>
<comment type="caution">
    <text evidence="1">The sequence shown here is derived from an EMBL/GenBank/DDBJ whole genome shotgun (WGS) entry which is preliminary data.</text>
</comment>
<evidence type="ECO:0000313" key="2">
    <source>
        <dbReference type="Proteomes" id="UP000315295"/>
    </source>
</evidence>
<organism evidence="1 2">
    <name type="scientific">Malus baccata</name>
    <name type="common">Siberian crab apple</name>
    <name type="synonym">Pyrus baccata</name>
    <dbReference type="NCBI Taxonomy" id="106549"/>
    <lineage>
        <taxon>Eukaryota</taxon>
        <taxon>Viridiplantae</taxon>
        <taxon>Streptophyta</taxon>
        <taxon>Embryophyta</taxon>
        <taxon>Tracheophyta</taxon>
        <taxon>Spermatophyta</taxon>
        <taxon>Magnoliopsida</taxon>
        <taxon>eudicotyledons</taxon>
        <taxon>Gunneridae</taxon>
        <taxon>Pentapetalae</taxon>
        <taxon>rosids</taxon>
        <taxon>fabids</taxon>
        <taxon>Rosales</taxon>
        <taxon>Rosaceae</taxon>
        <taxon>Amygdaloideae</taxon>
        <taxon>Maleae</taxon>
        <taxon>Malus</taxon>
    </lineage>
</organism>
<proteinExistence type="predicted"/>
<gene>
    <name evidence="1" type="ORF">C1H46_024637</name>
</gene>
<sequence length="69" mass="8164">MATKSSEGEEDAKLTRGNQVLMVDDDLREMGKKLRYEIFVQIFYRSSDEECNFGFWDDIKKSEEVKTEF</sequence>